<proteinExistence type="inferred from homology"/>
<evidence type="ECO:0000256" key="6">
    <source>
        <dbReference type="ARBA" id="ARBA00022777"/>
    </source>
</evidence>
<keyword evidence="6" id="KW-0418">Kinase</keyword>
<dbReference type="GO" id="GO:0004797">
    <property type="term" value="F:thymidine kinase activity"/>
    <property type="evidence" value="ECO:0007669"/>
    <property type="project" value="UniProtKB-EC"/>
</dbReference>
<evidence type="ECO:0000256" key="1">
    <source>
        <dbReference type="ARBA" id="ARBA00007587"/>
    </source>
</evidence>
<keyword evidence="3" id="KW-0237">DNA synthesis</keyword>
<evidence type="ECO:0000256" key="3">
    <source>
        <dbReference type="ARBA" id="ARBA00022634"/>
    </source>
</evidence>
<reference evidence="8" key="1">
    <citation type="journal article" date="2020" name="Nature">
        <title>Giant virus diversity and host interactions through global metagenomics.</title>
        <authorList>
            <person name="Schulz F."/>
            <person name="Roux S."/>
            <person name="Paez-Espino D."/>
            <person name="Jungbluth S."/>
            <person name="Walsh D.A."/>
            <person name="Denef V.J."/>
            <person name="McMahon K.D."/>
            <person name="Konstantinidis K.T."/>
            <person name="Eloe-Fadrosh E.A."/>
            <person name="Kyrpides N.C."/>
            <person name="Woyke T."/>
        </authorList>
    </citation>
    <scope>NUCLEOTIDE SEQUENCE</scope>
    <source>
        <strain evidence="8">GVMAG-S-ERX556049-19</strain>
    </source>
</reference>
<accession>A0A6C0FAZ1</accession>
<dbReference type="AlphaFoldDB" id="A0A6C0FAZ1"/>
<evidence type="ECO:0000256" key="5">
    <source>
        <dbReference type="ARBA" id="ARBA00022741"/>
    </source>
</evidence>
<dbReference type="SUPFAM" id="SSF57716">
    <property type="entry name" value="Glucocorticoid receptor-like (DNA-binding domain)"/>
    <property type="match status" value="1"/>
</dbReference>
<keyword evidence="4" id="KW-0808">Transferase</keyword>
<dbReference type="GO" id="GO:0046104">
    <property type="term" value="P:thymidine metabolic process"/>
    <property type="evidence" value="ECO:0007669"/>
    <property type="project" value="TreeGrafter"/>
</dbReference>
<evidence type="ECO:0000313" key="8">
    <source>
        <dbReference type="EMBL" id="QHT38021.1"/>
    </source>
</evidence>
<dbReference type="PANTHER" id="PTHR11441">
    <property type="entry name" value="THYMIDINE KINASE"/>
    <property type="match status" value="1"/>
</dbReference>
<evidence type="ECO:0000256" key="7">
    <source>
        <dbReference type="ARBA" id="ARBA00022840"/>
    </source>
</evidence>
<sequence length="187" mass="21809">MKNGYLELILGPMFSGKTSYLIDIHNKFKSKYENENINILVINYELDKRYSDSCLVNHDNISIPCIFCKELKEIDNDTLEKAHIILINEGQFFPDIYYEVKNWVDNYKKKIYIAALDGDFNREPFGNFLNLISISDEIKKLRANCQNCNLNKALFSHRTSSEKDKIVIGGSNKYIPLCRNCYLKENN</sequence>
<dbReference type="SUPFAM" id="SSF52540">
    <property type="entry name" value="P-loop containing nucleoside triphosphate hydrolases"/>
    <property type="match status" value="1"/>
</dbReference>
<dbReference type="Gene3D" id="3.40.50.300">
    <property type="entry name" value="P-loop containing nucleotide triphosphate hydrolases"/>
    <property type="match status" value="1"/>
</dbReference>
<comment type="similarity">
    <text evidence="1">Belongs to the thymidine kinase family.</text>
</comment>
<protein>
    <recommendedName>
        <fullName evidence="2">thymidine kinase</fullName>
        <ecNumber evidence="2">2.7.1.21</ecNumber>
    </recommendedName>
</protein>
<dbReference type="Pfam" id="PF00265">
    <property type="entry name" value="TK"/>
    <property type="match status" value="1"/>
</dbReference>
<keyword evidence="5" id="KW-0547">Nucleotide-binding</keyword>
<dbReference type="GO" id="GO:0005524">
    <property type="term" value="F:ATP binding"/>
    <property type="evidence" value="ECO:0007669"/>
    <property type="project" value="UniProtKB-KW"/>
</dbReference>
<dbReference type="InterPro" id="IPR027417">
    <property type="entry name" value="P-loop_NTPase"/>
</dbReference>
<dbReference type="Gene3D" id="3.30.60.20">
    <property type="match status" value="1"/>
</dbReference>
<organism evidence="8">
    <name type="scientific">viral metagenome</name>
    <dbReference type="NCBI Taxonomy" id="1070528"/>
    <lineage>
        <taxon>unclassified sequences</taxon>
        <taxon>metagenomes</taxon>
        <taxon>organismal metagenomes</taxon>
    </lineage>
</organism>
<dbReference type="InterPro" id="IPR001267">
    <property type="entry name" value="Thymidine_kinase"/>
</dbReference>
<dbReference type="EC" id="2.7.1.21" evidence="2"/>
<dbReference type="PIRSF" id="PIRSF035805">
    <property type="entry name" value="TK_cell"/>
    <property type="match status" value="1"/>
</dbReference>
<evidence type="ECO:0000256" key="4">
    <source>
        <dbReference type="ARBA" id="ARBA00022679"/>
    </source>
</evidence>
<dbReference type="PANTHER" id="PTHR11441:SF0">
    <property type="entry name" value="THYMIDINE KINASE, CYTOSOLIC"/>
    <property type="match status" value="1"/>
</dbReference>
<keyword evidence="7" id="KW-0067">ATP-binding</keyword>
<name>A0A6C0FAZ1_9ZZZZ</name>
<evidence type="ECO:0000256" key="2">
    <source>
        <dbReference type="ARBA" id="ARBA00012118"/>
    </source>
</evidence>
<dbReference type="GO" id="GO:0071897">
    <property type="term" value="P:DNA biosynthetic process"/>
    <property type="evidence" value="ECO:0007669"/>
    <property type="project" value="UniProtKB-KW"/>
</dbReference>
<dbReference type="EMBL" id="MN738824">
    <property type="protein sequence ID" value="QHT38021.1"/>
    <property type="molecule type" value="Genomic_DNA"/>
</dbReference>